<dbReference type="PANTHER" id="PTHR44375:SF2">
    <property type="entry name" value="BETA-KETOACYL-ACP REDUCTASE-LIKE PROTEIN-RELATED"/>
    <property type="match status" value="1"/>
</dbReference>
<proteinExistence type="predicted"/>
<accession>A0A8J6BIN9</accession>
<dbReference type="EMBL" id="JAAALK010000082">
    <property type="protein sequence ID" value="KAG8087959.1"/>
    <property type="molecule type" value="Genomic_DNA"/>
</dbReference>
<name>A0A8J6BIN9_ZIZPA</name>
<evidence type="ECO:0000313" key="2">
    <source>
        <dbReference type="Proteomes" id="UP000729402"/>
    </source>
</evidence>
<dbReference type="PANTHER" id="PTHR44375">
    <property type="entry name" value="BETA-KETOACYL-ACP REDUCTASE-LIKE PROTEIN-RELATED"/>
    <property type="match status" value="1"/>
</dbReference>
<dbReference type="Proteomes" id="UP000729402">
    <property type="component" value="Unassembled WGS sequence"/>
</dbReference>
<keyword evidence="2" id="KW-1185">Reference proteome</keyword>
<reference evidence="1" key="2">
    <citation type="submission" date="2021-02" db="EMBL/GenBank/DDBJ databases">
        <authorList>
            <person name="Kimball J.A."/>
            <person name="Haas M.W."/>
            <person name="Macchietto M."/>
            <person name="Kono T."/>
            <person name="Duquette J."/>
            <person name="Shao M."/>
        </authorList>
    </citation>
    <scope>NUCLEOTIDE SEQUENCE</scope>
    <source>
        <tissue evidence="1">Fresh leaf tissue</tissue>
    </source>
</reference>
<dbReference type="AlphaFoldDB" id="A0A8J6BIN9"/>
<dbReference type="InterPro" id="IPR002347">
    <property type="entry name" value="SDR_fam"/>
</dbReference>
<dbReference type="Pfam" id="PF00106">
    <property type="entry name" value="adh_short"/>
    <property type="match status" value="1"/>
</dbReference>
<organism evidence="1 2">
    <name type="scientific">Zizania palustris</name>
    <name type="common">Northern wild rice</name>
    <dbReference type="NCBI Taxonomy" id="103762"/>
    <lineage>
        <taxon>Eukaryota</taxon>
        <taxon>Viridiplantae</taxon>
        <taxon>Streptophyta</taxon>
        <taxon>Embryophyta</taxon>
        <taxon>Tracheophyta</taxon>
        <taxon>Spermatophyta</taxon>
        <taxon>Magnoliopsida</taxon>
        <taxon>Liliopsida</taxon>
        <taxon>Poales</taxon>
        <taxon>Poaceae</taxon>
        <taxon>BOP clade</taxon>
        <taxon>Oryzoideae</taxon>
        <taxon>Oryzeae</taxon>
        <taxon>Zizaniinae</taxon>
        <taxon>Zizania</taxon>
    </lineage>
</organism>
<comment type="caution">
    <text evidence="1">The sequence shown here is derived from an EMBL/GenBank/DDBJ whole genome shotgun (WGS) entry which is preliminary data.</text>
</comment>
<reference evidence="1" key="1">
    <citation type="journal article" date="2021" name="bioRxiv">
        <title>Whole Genome Assembly and Annotation of Northern Wild Rice, Zizania palustris L., Supports a Whole Genome Duplication in the Zizania Genus.</title>
        <authorList>
            <person name="Haas M."/>
            <person name="Kono T."/>
            <person name="Macchietto M."/>
            <person name="Millas R."/>
            <person name="McGilp L."/>
            <person name="Shao M."/>
            <person name="Duquette J."/>
            <person name="Hirsch C.N."/>
            <person name="Kimball J."/>
        </authorList>
    </citation>
    <scope>NUCLEOTIDE SEQUENCE</scope>
    <source>
        <tissue evidence="1">Fresh leaf tissue</tissue>
    </source>
</reference>
<gene>
    <name evidence="1" type="ORF">GUJ93_ZPchr0010g7741</name>
</gene>
<dbReference type="CDD" id="cd05233">
    <property type="entry name" value="SDR_c"/>
    <property type="match status" value="1"/>
</dbReference>
<evidence type="ECO:0000313" key="1">
    <source>
        <dbReference type="EMBL" id="KAG8087959.1"/>
    </source>
</evidence>
<sequence length="162" mass="17136">MASSRSETTKRAPWSRLEGQVVLVTGASSGLGREFCLDLARVGCRVVAAARRADRLRSLCDEINSASAAVSGGPRAAAVEIDVASGGPILEAAVKRAWDAFGRIDALINNAGLRGGVHSALDCPEDEWDKLIKTNLTGSWLIAKHAPLDTQLPSLLFIMPQS</sequence>
<dbReference type="OrthoDB" id="47007at2759"/>
<protein>
    <submittedName>
        <fullName evidence="1">Uncharacterized protein</fullName>
    </submittedName>
</protein>